<evidence type="ECO:0008006" key="3">
    <source>
        <dbReference type="Google" id="ProtNLM"/>
    </source>
</evidence>
<protein>
    <recommendedName>
        <fullName evidence="3">RNase H type-1 domain-containing protein</fullName>
    </recommendedName>
</protein>
<keyword evidence="2" id="KW-1185">Reference proteome</keyword>
<dbReference type="EMBL" id="JABFAF010000003">
    <property type="protein sequence ID" value="MBA0850577.1"/>
    <property type="molecule type" value="Genomic_DNA"/>
</dbReference>
<reference evidence="1 2" key="1">
    <citation type="journal article" date="2019" name="Genome Biol. Evol.">
        <title>Insights into the evolution of the New World diploid cottons (Gossypium, subgenus Houzingenia) based on genome sequencing.</title>
        <authorList>
            <person name="Grover C.E."/>
            <person name="Arick M.A. 2nd"/>
            <person name="Thrash A."/>
            <person name="Conover J.L."/>
            <person name="Sanders W.S."/>
            <person name="Peterson D.G."/>
            <person name="Frelichowski J.E."/>
            <person name="Scheffler J.A."/>
            <person name="Scheffler B.E."/>
            <person name="Wendel J.F."/>
        </authorList>
    </citation>
    <scope>NUCLEOTIDE SEQUENCE [LARGE SCALE GENOMIC DNA]</scope>
    <source>
        <strain evidence="1">1</strain>
        <tissue evidence="1">Leaf</tissue>
    </source>
</reference>
<sequence length="106" mass="12460">MESCVYSWDKVSDPTTTEAKACLQVAIFAEDLRFREVSVKSDALTVLSNISLEQQTEWHTDWQFGDNNLTRRDSGWKRSLQKWESEESQQLVRLGNTTKYRKIWVK</sequence>
<gene>
    <name evidence="1" type="ORF">Goshw_001936</name>
</gene>
<organism evidence="1 2">
    <name type="scientific">Gossypium schwendimanii</name>
    <name type="common">Cotton</name>
    <dbReference type="NCBI Taxonomy" id="34291"/>
    <lineage>
        <taxon>Eukaryota</taxon>
        <taxon>Viridiplantae</taxon>
        <taxon>Streptophyta</taxon>
        <taxon>Embryophyta</taxon>
        <taxon>Tracheophyta</taxon>
        <taxon>Spermatophyta</taxon>
        <taxon>Magnoliopsida</taxon>
        <taxon>eudicotyledons</taxon>
        <taxon>Gunneridae</taxon>
        <taxon>Pentapetalae</taxon>
        <taxon>rosids</taxon>
        <taxon>malvids</taxon>
        <taxon>Malvales</taxon>
        <taxon>Malvaceae</taxon>
        <taxon>Malvoideae</taxon>
        <taxon>Gossypium</taxon>
    </lineage>
</organism>
<evidence type="ECO:0000313" key="2">
    <source>
        <dbReference type="Proteomes" id="UP000593576"/>
    </source>
</evidence>
<dbReference type="Proteomes" id="UP000593576">
    <property type="component" value="Unassembled WGS sequence"/>
</dbReference>
<dbReference type="OrthoDB" id="10382228at2759"/>
<feature type="non-terminal residue" evidence="1">
    <location>
        <position position="106"/>
    </location>
</feature>
<comment type="caution">
    <text evidence="1">The sequence shown here is derived from an EMBL/GenBank/DDBJ whole genome shotgun (WGS) entry which is preliminary data.</text>
</comment>
<accession>A0A7J9KVV6</accession>
<evidence type="ECO:0000313" key="1">
    <source>
        <dbReference type="EMBL" id="MBA0850577.1"/>
    </source>
</evidence>
<proteinExistence type="predicted"/>
<dbReference type="AlphaFoldDB" id="A0A7J9KVV6"/>
<name>A0A7J9KVV6_GOSSC</name>